<evidence type="ECO:0000313" key="1">
    <source>
        <dbReference type="EMBL" id="CAB4139665.1"/>
    </source>
</evidence>
<accession>A0A6J5LYQ2</accession>
<gene>
    <name evidence="1" type="ORF">UFOVP342_78</name>
</gene>
<name>A0A6J5LYQ2_9CAUD</name>
<dbReference type="EMBL" id="LR796361">
    <property type="protein sequence ID" value="CAB4139665.1"/>
    <property type="molecule type" value="Genomic_DNA"/>
</dbReference>
<protein>
    <submittedName>
        <fullName evidence="1">Uncharacterized protein</fullName>
    </submittedName>
</protein>
<organism evidence="1">
    <name type="scientific">uncultured Caudovirales phage</name>
    <dbReference type="NCBI Taxonomy" id="2100421"/>
    <lineage>
        <taxon>Viruses</taxon>
        <taxon>Duplodnaviria</taxon>
        <taxon>Heunggongvirae</taxon>
        <taxon>Uroviricota</taxon>
        <taxon>Caudoviricetes</taxon>
        <taxon>Peduoviridae</taxon>
        <taxon>Maltschvirus</taxon>
        <taxon>Maltschvirus maltsch</taxon>
    </lineage>
</organism>
<reference evidence="1" key="1">
    <citation type="submission" date="2020-04" db="EMBL/GenBank/DDBJ databases">
        <authorList>
            <person name="Chiriac C."/>
            <person name="Salcher M."/>
            <person name="Ghai R."/>
            <person name="Kavagutti S V."/>
        </authorList>
    </citation>
    <scope>NUCLEOTIDE SEQUENCE</scope>
</reference>
<proteinExistence type="predicted"/>
<sequence>MDLKSEKAKSLSKNQVFLELRKYIQEQLDLSNRKSLDEDNFSLPAWSEHQAYQLGFQKAFLKLYNLIPDQGAINDGSNTSNE</sequence>